<evidence type="ECO:0000256" key="5">
    <source>
        <dbReference type="ARBA" id="ARBA00023244"/>
    </source>
</evidence>
<dbReference type="PROSITE" id="PS00839">
    <property type="entry name" value="SUMT_1"/>
    <property type="match status" value="1"/>
</dbReference>
<dbReference type="AlphaFoldDB" id="A0A6N7X2Q8"/>
<keyword evidence="5" id="KW-0627">Porphyrin biosynthesis</keyword>
<reference evidence="9 10" key="1">
    <citation type="submission" date="2019-08" db="EMBL/GenBank/DDBJ databases">
        <title>In-depth cultivation of the pig gut microbiome towards novel bacterial diversity and tailored functional studies.</title>
        <authorList>
            <person name="Wylensek D."/>
            <person name="Hitch T.C.A."/>
            <person name="Clavel T."/>
        </authorList>
    </citation>
    <scope>NUCLEOTIDE SEQUENCE [LARGE SCALE GENOMIC DNA]</scope>
    <source>
        <strain evidence="9 10">WCA-SAB-591-4A-A</strain>
    </source>
</reference>
<dbReference type="Pfam" id="PF00590">
    <property type="entry name" value="TP_methylase"/>
    <property type="match status" value="1"/>
</dbReference>
<dbReference type="FunFam" id="3.40.1010.10:FF:000001">
    <property type="entry name" value="Siroheme synthase"/>
    <property type="match status" value="1"/>
</dbReference>
<evidence type="ECO:0000313" key="9">
    <source>
        <dbReference type="EMBL" id="MST62381.1"/>
    </source>
</evidence>
<feature type="domain" description="Tetrapyrrole biosynthesis uroporphyrinogen III synthase" evidence="8">
    <location>
        <begin position="266"/>
        <end position="494"/>
    </location>
</feature>
<dbReference type="Proteomes" id="UP000440713">
    <property type="component" value="Unassembled WGS sequence"/>
</dbReference>
<dbReference type="InterPro" id="IPR014777">
    <property type="entry name" value="4pyrrole_Mease_sub1"/>
</dbReference>
<dbReference type="InterPro" id="IPR035996">
    <property type="entry name" value="4pyrrol_Methylase_sf"/>
</dbReference>
<gene>
    <name evidence="9" type="primary">cobA</name>
    <name evidence="9" type="ORF">FYJ71_05235</name>
</gene>
<dbReference type="FunFam" id="3.30.950.10:FF:000001">
    <property type="entry name" value="Siroheme synthase"/>
    <property type="match status" value="1"/>
</dbReference>
<organism evidence="9 10">
    <name type="scientific">Peptostreptococcus porci</name>
    <dbReference type="NCBI Taxonomy" id="2652282"/>
    <lineage>
        <taxon>Bacteria</taxon>
        <taxon>Bacillati</taxon>
        <taxon>Bacillota</taxon>
        <taxon>Clostridia</taxon>
        <taxon>Peptostreptococcales</taxon>
        <taxon>Peptostreptococcaceae</taxon>
        <taxon>Peptostreptococcus</taxon>
    </lineage>
</organism>
<dbReference type="EMBL" id="VUNE01000002">
    <property type="protein sequence ID" value="MST62381.1"/>
    <property type="molecule type" value="Genomic_DNA"/>
</dbReference>
<dbReference type="PANTHER" id="PTHR45790">
    <property type="entry name" value="SIROHEME SYNTHASE-RELATED"/>
    <property type="match status" value="1"/>
</dbReference>
<dbReference type="Gene3D" id="3.30.950.10">
    <property type="entry name" value="Methyltransferase, Cobalt-precorrin-4 Transmethylase, Domain 2"/>
    <property type="match status" value="1"/>
</dbReference>
<name>A0A6N7X2Q8_9FIRM</name>
<evidence type="ECO:0000256" key="2">
    <source>
        <dbReference type="ARBA" id="ARBA00022603"/>
    </source>
</evidence>
<dbReference type="Pfam" id="PF02602">
    <property type="entry name" value="HEM4"/>
    <property type="match status" value="1"/>
</dbReference>
<dbReference type="InterPro" id="IPR006366">
    <property type="entry name" value="CobA/CysG_C"/>
</dbReference>
<dbReference type="InterPro" id="IPR003754">
    <property type="entry name" value="4pyrrol_synth_uPrphyn_synth"/>
</dbReference>
<evidence type="ECO:0000256" key="1">
    <source>
        <dbReference type="ARBA" id="ARBA00012162"/>
    </source>
</evidence>
<evidence type="ECO:0000259" key="7">
    <source>
        <dbReference type="Pfam" id="PF00590"/>
    </source>
</evidence>
<dbReference type="GO" id="GO:0004852">
    <property type="term" value="F:uroporphyrinogen-III synthase activity"/>
    <property type="evidence" value="ECO:0007669"/>
    <property type="project" value="InterPro"/>
</dbReference>
<dbReference type="GO" id="GO:0019354">
    <property type="term" value="P:siroheme biosynthetic process"/>
    <property type="evidence" value="ECO:0007669"/>
    <property type="project" value="InterPro"/>
</dbReference>
<comment type="caution">
    <text evidence="9">The sequence shown here is derived from an EMBL/GenBank/DDBJ whole genome shotgun (WGS) entry which is preliminary data.</text>
</comment>
<dbReference type="InterPro" id="IPR000878">
    <property type="entry name" value="4pyrrol_Mease"/>
</dbReference>
<dbReference type="CDD" id="cd06578">
    <property type="entry name" value="HemD"/>
    <property type="match status" value="1"/>
</dbReference>
<protein>
    <recommendedName>
        <fullName evidence="1">uroporphyrinogen-III C-methyltransferase</fullName>
        <ecNumber evidence="1">2.1.1.107</ecNumber>
    </recommendedName>
</protein>
<evidence type="ECO:0000256" key="4">
    <source>
        <dbReference type="ARBA" id="ARBA00022691"/>
    </source>
</evidence>
<sequence>MSNKVYIVGAGPGDYGLITLKAVECIKNADVLLYDRLVNPDFLELKKDTCEVIYVGKESSNHIVPQDQINRILIDKFNEGKTVVRLKGGDPYVFGRGGEEAETLYDEGIEFEVVPGVTSAVGGLCYAGIPVTHRDYSSSFHIVTGHSKKDDQNEINWSSLAKEKGTLIFLMGIGNIEHIVKQLIDNGKEPNTPVGFVSWATRYNQKTTLSTLKDAKACVERENIKAPTIFVVGDVVKLADKLNFFEKKPLFGKNIVITRSRAKNSELRKKLEEKGARVIEIPTIDIKSMESSKSIIKNKINGINGYDYLAFTSYNSVKYFFDILKLYRFDLRKLANVKICSIGAATTRELEDRGVLPDITSERFDAVSLAGEISKNSIGKVLFPCSEIAGTDLQKCLENKGFAVDRVEIYSNKVNYSERERVVDAFRNSDVDFITFTSSSTFENMIELMGHENMELLEKCKIISIGDITTKTIKSKISNNVFQSKEVSMESMVEKMIELL</sequence>
<dbReference type="CDD" id="cd11642">
    <property type="entry name" value="SUMT"/>
    <property type="match status" value="1"/>
</dbReference>
<dbReference type="GO" id="GO:0032259">
    <property type="term" value="P:methylation"/>
    <property type="evidence" value="ECO:0007669"/>
    <property type="project" value="UniProtKB-KW"/>
</dbReference>
<dbReference type="NCBIfam" id="TIGR01469">
    <property type="entry name" value="cobA_cysG_Cterm"/>
    <property type="match status" value="1"/>
</dbReference>
<dbReference type="NCBIfam" id="NF004790">
    <property type="entry name" value="PRK06136.1"/>
    <property type="match status" value="1"/>
</dbReference>
<dbReference type="InterPro" id="IPR036108">
    <property type="entry name" value="4pyrrol_syn_uPrphyn_synt_sf"/>
</dbReference>
<dbReference type="SUPFAM" id="SSF53790">
    <property type="entry name" value="Tetrapyrrole methylase"/>
    <property type="match status" value="1"/>
</dbReference>
<evidence type="ECO:0000256" key="6">
    <source>
        <dbReference type="RuleBase" id="RU003960"/>
    </source>
</evidence>
<dbReference type="EC" id="2.1.1.107" evidence="1"/>
<dbReference type="RefSeq" id="WP_154537772.1">
    <property type="nucleotide sequence ID" value="NZ_VUNE01000002.1"/>
</dbReference>
<comment type="similarity">
    <text evidence="6">Belongs to the precorrin methyltransferase family.</text>
</comment>
<feature type="domain" description="Tetrapyrrole methylase" evidence="7">
    <location>
        <begin position="4"/>
        <end position="215"/>
    </location>
</feature>
<dbReference type="Gene3D" id="3.40.1010.10">
    <property type="entry name" value="Cobalt-precorrin-4 Transmethylase, Domain 1"/>
    <property type="match status" value="1"/>
</dbReference>
<proteinExistence type="inferred from homology"/>
<dbReference type="GO" id="GO:0004851">
    <property type="term" value="F:uroporphyrin-III C-methyltransferase activity"/>
    <property type="evidence" value="ECO:0007669"/>
    <property type="project" value="UniProtKB-EC"/>
</dbReference>
<keyword evidence="3 6" id="KW-0808">Transferase</keyword>
<dbReference type="InterPro" id="IPR003043">
    <property type="entry name" value="Uropor_MeTrfase_CS"/>
</dbReference>
<evidence type="ECO:0000313" key="10">
    <source>
        <dbReference type="Proteomes" id="UP000440713"/>
    </source>
</evidence>
<dbReference type="InterPro" id="IPR014776">
    <property type="entry name" value="4pyrrole_Mease_sub2"/>
</dbReference>
<keyword evidence="4" id="KW-0949">S-adenosyl-L-methionine</keyword>
<dbReference type="SUPFAM" id="SSF69618">
    <property type="entry name" value="HemD-like"/>
    <property type="match status" value="1"/>
</dbReference>
<dbReference type="InterPro" id="IPR050161">
    <property type="entry name" value="Siro_Cobalamin_biosynth"/>
</dbReference>
<evidence type="ECO:0000259" key="8">
    <source>
        <dbReference type="Pfam" id="PF02602"/>
    </source>
</evidence>
<evidence type="ECO:0000256" key="3">
    <source>
        <dbReference type="ARBA" id="ARBA00022679"/>
    </source>
</evidence>
<dbReference type="PANTHER" id="PTHR45790:SF3">
    <property type="entry name" value="S-ADENOSYL-L-METHIONINE-DEPENDENT UROPORPHYRINOGEN III METHYLTRANSFERASE, CHLOROPLASTIC"/>
    <property type="match status" value="1"/>
</dbReference>
<keyword evidence="10" id="KW-1185">Reference proteome</keyword>
<accession>A0A6N7X2Q8</accession>
<keyword evidence="2 6" id="KW-0489">Methyltransferase</keyword>
<dbReference type="PROSITE" id="PS00840">
    <property type="entry name" value="SUMT_2"/>
    <property type="match status" value="1"/>
</dbReference>
<dbReference type="Gene3D" id="3.40.50.10090">
    <property type="match status" value="2"/>
</dbReference>